<evidence type="ECO:0000313" key="9">
    <source>
        <dbReference type="Proteomes" id="UP000002941"/>
    </source>
</evidence>
<dbReference type="InterPro" id="IPR000792">
    <property type="entry name" value="Tscrpt_reg_LuxR_C"/>
</dbReference>
<feature type="domain" description="HTH luxR-type" evidence="6">
    <location>
        <begin position="160"/>
        <end position="225"/>
    </location>
</feature>
<comment type="caution">
    <text evidence="8">The sequence shown here is derived from an EMBL/GenBank/DDBJ whole genome shotgun (WGS) entry which is preliminary data.</text>
</comment>
<dbReference type="CDD" id="cd06170">
    <property type="entry name" value="LuxR_C_like"/>
    <property type="match status" value="1"/>
</dbReference>
<dbReference type="PATRIC" id="fig|1125718.3.peg.1985"/>
<dbReference type="CDD" id="cd17535">
    <property type="entry name" value="REC_NarL-like"/>
    <property type="match status" value="1"/>
</dbReference>
<dbReference type="InterPro" id="IPR001789">
    <property type="entry name" value="Sig_transdc_resp-reg_receiver"/>
</dbReference>
<dbReference type="PRINTS" id="PR00038">
    <property type="entry name" value="HTHLUXR"/>
</dbReference>
<dbReference type="GO" id="GO:0006355">
    <property type="term" value="P:regulation of DNA-templated transcription"/>
    <property type="evidence" value="ECO:0007669"/>
    <property type="project" value="InterPro"/>
</dbReference>
<evidence type="ECO:0000259" key="6">
    <source>
        <dbReference type="PROSITE" id="PS50043"/>
    </source>
</evidence>
<organism evidence="8 9">
    <name type="scientific">Actinomyces massiliensis F0489</name>
    <dbReference type="NCBI Taxonomy" id="1125718"/>
    <lineage>
        <taxon>Bacteria</taxon>
        <taxon>Bacillati</taxon>
        <taxon>Actinomycetota</taxon>
        <taxon>Actinomycetes</taxon>
        <taxon>Actinomycetales</taxon>
        <taxon>Actinomycetaceae</taxon>
        <taxon>Actinomyces</taxon>
    </lineage>
</organism>
<keyword evidence="1 5" id="KW-0597">Phosphoprotein</keyword>
<evidence type="ECO:0000313" key="8">
    <source>
        <dbReference type="EMBL" id="EJF41169.1"/>
    </source>
</evidence>
<name>J0N327_9ACTO</name>
<protein>
    <submittedName>
        <fullName evidence="8">Response regulator receiver domain protein</fullName>
    </submittedName>
</protein>
<evidence type="ECO:0000256" key="3">
    <source>
        <dbReference type="ARBA" id="ARBA00023125"/>
    </source>
</evidence>
<dbReference type="InterPro" id="IPR039420">
    <property type="entry name" value="WalR-like"/>
</dbReference>
<keyword evidence="2" id="KW-0805">Transcription regulation</keyword>
<dbReference type="Pfam" id="PF00072">
    <property type="entry name" value="Response_reg"/>
    <property type="match status" value="1"/>
</dbReference>
<sequence length="232" mass="24991">MTIRVVLVDDQEMYRLGFHMLLESQDDVELVGEADDGTTAVELLAGVEADVVLMDVRMPRMDGIEATRRIVGGSGGGRTDGPAGGSGPRVLVLTTFDLDEYAFEAIRAGASGFLLKDTGLEELMAAIRHVHDGDAVMAPSTTRRLIERFAARPTPAPDVESAPLDGLTSREGEVFLMLARGFPNDRIARELSIAEGTVRIHVGRILGKLGLHDRSQAVVLAYESGLIRPGER</sequence>
<dbReference type="SUPFAM" id="SSF46894">
    <property type="entry name" value="C-terminal effector domain of the bipartite response regulators"/>
    <property type="match status" value="1"/>
</dbReference>
<accession>J0N327</accession>
<dbReference type="RefSeq" id="WP_008732387.1">
    <property type="nucleotide sequence ID" value="NZ_AKFT01000162.1"/>
</dbReference>
<dbReference type="GO" id="GO:0000160">
    <property type="term" value="P:phosphorelay signal transduction system"/>
    <property type="evidence" value="ECO:0007669"/>
    <property type="project" value="InterPro"/>
</dbReference>
<feature type="modified residue" description="4-aspartylphosphate" evidence="5">
    <location>
        <position position="55"/>
    </location>
</feature>
<dbReference type="PANTHER" id="PTHR43214">
    <property type="entry name" value="TWO-COMPONENT RESPONSE REGULATOR"/>
    <property type="match status" value="1"/>
</dbReference>
<keyword evidence="3" id="KW-0238">DNA-binding</keyword>
<dbReference type="PANTHER" id="PTHR43214:SF24">
    <property type="entry name" value="TRANSCRIPTIONAL REGULATORY PROTEIN NARL-RELATED"/>
    <property type="match status" value="1"/>
</dbReference>
<dbReference type="EMBL" id="AKFT01000162">
    <property type="protein sequence ID" value="EJF41169.1"/>
    <property type="molecule type" value="Genomic_DNA"/>
</dbReference>
<dbReference type="InterPro" id="IPR011006">
    <property type="entry name" value="CheY-like_superfamily"/>
</dbReference>
<dbReference type="SUPFAM" id="SSF52172">
    <property type="entry name" value="CheY-like"/>
    <property type="match status" value="1"/>
</dbReference>
<evidence type="ECO:0000259" key="7">
    <source>
        <dbReference type="PROSITE" id="PS50110"/>
    </source>
</evidence>
<dbReference type="AlphaFoldDB" id="J0N327"/>
<dbReference type="SMART" id="SM00448">
    <property type="entry name" value="REC"/>
    <property type="match status" value="1"/>
</dbReference>
<evidence type="ECO:0000256" key="4">
    <source>
        <dbReference type="ARBA" id="ARBA00023163"/>
    </source>
</evidence>
<dbReference type="InterPro" id="IPR016032">
    <property type="entry name" value="Sig_transdc_resp-reg_C-effctor"/>
</dbReference>
<reference evidence="8 9" key="1">
    <citation type="submission" date="2012-05" db="EMBL/GenBank/DDBJ databases">
        <authorList>
            <person name="Harkins D.M."/>
            <person name="Madupu R."/>
            <person name="Durkin A.S."/>
            <person name="Torralba M."/>
            <person name="Methe B."/>
            <person name="Sutton G.G."/>
            <person name="Nelson K.E."/>
        </authorList>
    </citation>
    <scope>NUCLEOTIDE SEQUENCE [LARGE SCALE GENOMIC DNA]</scope>
    <source>
        <strain evidence="8 9">F0489</strain>
    </source>
</reference>
<dbReference type="PROSITE" id="PS50110">
    <property type="entry name" value="RESPONSE_REGULATORY"/>
    <property type="match status" value="1"/>
</dbReference>
<dbReference type="Pfam" id="PF00196">
    <property type="entry name" value="GerE"/>
    <property type="match status" value="1"/>
</dbReference>
<dbReference type="SMART" id="SM00421">
    <property type="entry name" value="HTH_LUXR"/>
    <property type="match status" value="1"/>
</dbReference>
<evidence type="ECO:0000256" key="5">
    <source>
        <dbReference type="PROSITE-ProRule" id="PRU00169"/>
    </source>
</evidence>
<dbReference type="Gene3D" id="3.40.50.2300">
    <property type="match status" value="1"/>
</dbReference>
<gene>
    <name evidence="8" type="ORF">HMPREF1318_2277</name>
</gene>
<dbReference type="Proteomes" id="UP000002941">
    <property type="component" value="Unassembled WGS sequence"/>
</dbReference>
<dbReference type="OrthoDB" id="9808843at2"/>
<dbReference type="InterPro" id="IPR058245">
    <property type="entry name" value="NreC/VraR/RcsB-like_REC"/>
</dbReference>
<keyword evidence="4" id="KW-0804">Transcription</keyword>
<keyword evidence="9" id="KW-1185">Reference proteome</keyword>
<dbReference type="eggNOG" id="COG2197">
    <property type="taxonomic scope" value="Bacteria"/>
</dbReference>
<dbReference type="PROSITE" id="PS00622">
    <property type="entry name" value="HTH_LUXR_1"/>
    <property type="match status" value="1"/>
</dbReference>
<feature type="domain" description="Response regulatory" evidence="7">
    <location>
        <begin position="4"/>
        <end position="131"/>
    </location>
</feature>
<dbReference type="GO" id="GO:0003677">
    <property type="term" value="F:DNA binding"/>
    <property type="evidence" value="ECO:0007669"/>
    <property type="project" value="UniProtKB-KW"/>
</dbReference>
<evidence type="ECO:0000256" key="2">
    <source>
        <dbReference type="ARBA" id="ARBA00023015"/>
    </source>
</evidence>
<evidence type="ECO:0000256" key="1">
    <source>
        <dbReference type="ARBA" id="ARBA00022553"/>
    </source>
</evidence>
<proteinExistence type="predicted"/>
<dbReference type="PROSITE" id="PS50043">
    <property type="entry name" value="HTH_LUXR_2"/>
    <property type="match status" value="1"/>
</dbReference>